<dbReference type="PANTHER" id="PTHR34512">
    <property type="entry name" value="CELL SURFACE PROTEIN"/>
    <property type="match status" value="1"/>
</dbReference>
<proteinExistence type="predicted"/>
<organism evidence="2">
    <name type="scientific">marine metagenome</name>
    <dbReference type="NCBI Taxonomy" id="408172"/>
    <lineage>
        <taxon>unclassified sequences</taxon>
        <taxon>metagenomes</taxon>
        <taxon>ecological metagenomes</taxon>
    </lineage>
</organism>
<feature type="domain" description="Pyrrolo-quinoline quinone repeat" evidence="1">
    <location>
        <begin position="92"/>
        <end position="362"/>
    </location>
</feature>
<reference evidence="2" key="1">
    <citation type="submission" date="2018-05" db="EMBL/GenBank/DDBJ databases">
        <authorList>
            <person name="Lanie J.A."/>
            <person name="Ng W.-L."/>
            <person name="Kazmierczak K.M."/>
            <person name="Andrzejewski T.M."/>
            <person name="Davidsen T.M."/>
            <person name="Wayne K.J."/>
            <person name="Tettelin H."/>
            <person name="Glass J.I."/>
            <person name="Rusch D."/>
            <person name="Podicherti R."/>
            <person name="Tsui H.-C.T."/>
            <person name="Winkler M.E."/>
        </authorList>
    </citation>
    <scope>NUCLEOTIDE SEQUENCE</scope>
</reference>
<dbReference type="Pfam" id="PF13360">
    <property type="entry name" value="PQQ_2"/>
    <property type="match status" value="1"/>
</dbReference>
<dbReference type="InterPro" id="IPR011047">
    <property type="entry name" value="Quinoprotein_ADH-like_sf"/>
</dbReference>
<accession>A0A382A0Z2</accession>
<name>A0A382A0Z2_9ZZZZ</name>
<dbReference type="SUPFAM" id="SSF50998">
    <property type="entry name" value="Quinoprotein alcohol dehydrogenase-like"/>
    <property type="match status" value="2"/>
</dbReference>
<protein>
    <recommendedName>
        <fullName evidence="1">Pyrrolo-quinoline quinone repeat domain-containing protein</fullName>
    </recommendedName>
</protein>
<evidence type="ECO:0000313" key="2">
    <source>
        <dbReference type="EMBL" id="SVA95014.1"/>
    </source>
</evidence>
<feature type="non-terminal residue" evidence="2">
    <location>
        <position position="372"/>
    </location>
</feature>
<sequence>MSTAAYRPNVAAAVFVSLLVSLSGPAVAQDWPGWRGRNRTGVSDATGLPTSWSPEGENLVWSDSWTGRSTPAVFDGRACANGRSGSGIDEQEVVACWNAETGAKLWQHSFNILNTTVPFNRVGWGSVTGDPETGYLYAMNIDGHLNAFDRDGTVVWTWRLAEDFGRASGYGGRTSTPIVDEDQLLLGVIGAGWGNLGGPPRHRYVSFDKSTGDIRWVSTPGGTVADMNTQSVGVVGVINGERLWIDGNADGRIYAIKARTGEKVWEYHLSKRGINVSPVLVGDTIYVAHSEENIDAGTMGRVVAIDATGTGDVTATHERWRADEMAVGFSSPLVHDGRVYVIDNSANLFALDASNGAVEWEQSVGTVGKASP</sequence>
<dbReference type="InterPro" id="IPR002372">
    <property type="entry name" value="PQQ_rpt_dom"/>
</dbReference>
<dbReference type="AlphaFoldDB" id="A0A382A0Z2"/>
<dbReference type="Gene3D" id="2.130.10.10">
    <property type="entry name" value="YVTN repeat-like/Quinoprotein amine dehydrogenase"/>
    <property type="match status" value="1"/>
</dbReference>
<dbReference type="SMART" id="SM00564">
    <property type="entry name" value="PQQ"/>
    <property type="match status" value="4"/>
</dbReference>
<dbReference type="InterPro" id="IPR018391">
    <property type="entry name" value="PQQ_b-propeller_rpt"/>
</dbReference>
<gene>
    <name evidence="2" type="ORF">METZ01_LOCUS147868</name>
</gene>
<dbReference type="PANTHER" id="PTHR34512:SF30">
    <property type="entry name" value="OUTER MEMBRANE PROTEIN ASSEMBLY FACTOR BAMB"/>
    <property type="match status" value="1"/>
</dbReference>
<dbReference type="InterPro" id="IPR015943">
    <property type="entry name" value="WD40/YVTN_repeat-like_dom_sf"/>
</dbReference>
<evidence type="ECO:0000259" key="1">
    <source>
        <dbReference type="Pfam" id="PF13360"/>
    </source>
</evidence>
<dbReference type="Gene3D" id="2.40.10.480">
    <property type="match status" value="1"/>
</dbReference>
<dbReference type="EMBL" id="UINC01023412">
    <property type="protein sequence ID" value="SVA95014.1"/>
    <property type="molecule type" value="Genomic_DNA"/>
</dbReference>